<gene>
    <name evidence="1" type="ORF">GCM10025760_37130</name>
</gene>
<evidence type="ECO:0000313" key="1">
    <source>
        <dbReference type="EMBL" id="GAA5100146.1"/>
    </source>
</evidence>
<sequence length="68" mass="7525">MDGIALIFTADRLHRERAVALDRENEILHSIADRGATITPVSPTGHVIAGAGVWFRGLFARPRQLRFS</sequence>
<dbReference type="Proteomes" id="UP001501407">
    <property type="component" value="Unassembled WGS sequence"/>
</dbReference>
<reference evidence="2" key="1">
    <citation type="journal article" date="2019" name="Int. J. Syst. Evol. Microbiol.">
        <title>The Global Catalogue of Microorganisms (GCM) 10K type strain sequencing project: providing services to taxonomists for standard genome sequencing and annotation.</title>
        <authorList>
            <consortium name="The Broad Institute Genomics Platform"/>
            <consortium name="The Broad Institute Genome Sequencing Center for Infectious Disease"/>
            <person name="Wu L."/>
            <person name="Ma J."/>
        </authorList>
    </citation>
    <scope>NUCLEOTIDE SEQUENCE [LARGE SCALE GENOMIC DNA]</scope>
    <source>
        <strain evidence="2">JCM 18959</strain>
    </source>
</reference>
<organism evidence="1 2">
    <name type="scientific">Microbacterium yannicii</name>
    <dbReference type="NCBI Taxonomy" id="671622"/>
    <lineage>
        <taxon>Bacteria</taxon>
        <taxon>Bacillati</taxon>
        <taxon>Actinomycetota</taxon>
        <taxon>Actinomycetes</taxon>
        <taxon>Micrococcales</taxon>
        <taxon>Microbacteriaceae</taxon>
        <taxon>Microbacterium</taxon>
    </lineage>
</organism>
<proteinExistence type="predicted"/>
<dbReference type="RefSeq" id="WP_194415148.1">
    <property type="nucleotide sequence ID" value="NZ_BAABKZ010000005.1"/>
</dbReference>
<accession>A0ABP9MWZ7</accession>
<protein>
    <submittedName>
        <fullName evidence="1">Uncharacterized protein</fullName>
    </submittedName>
</protein>
<name>A0ABP9MWZ7_9MICO</name>
<keyword evidence="2" id="KW-1185">Reference proteome</keyword>
<comment type="caution">
    <text evidence="1">The sequence shown here is derived from an EMBL/GenBank/DDBJ whole genome shotgun (WGS) entry which is preliminary data.</text>
</comment>
<dbReference type="EMBL" id="BAABKZ010000005">
    <property type="protein sequence ID" value="GAA5100146.1"/>
    <property type="molecule type" value="Genomic_DNA"/>
</dbReference>
<evidence type="ECO:0000313" key="2">
    <source>
        <dbReference type="Proteomes" id="UP001501407"/>
    </source>
</evidence>